<dbReference type="Gene3D" id="3.40.30.10">
    <property type="entry name" value="Glutaredoxin"/>
    <property type="match status" value="1"/>
</dbReference>
<dbReference type="Proteomes" id="UP001412067">
    <property type="component" value="Unassembled WGS sequence"/>
</dbReference>
<protein>
    <submittedName>
        <fullName evidence="1">Protein disulfide isomerase-like 1-6</fullName>
    </submittedName>
</protein>
<evidence type="ECO:0000313" key="2">
    <source>
        <dbReference type="Proteomes" id="UP001412067"/>
    </source>
</evidence>
<name>A0ABR2MUW0_9ASPA</name>
<comment type="caution">
    <text evidence="1">The sequence shown here is derived from an EMBL/GenBank/DDBJ whole genome shotgun (WGS) entry which is preliminary data.</text>
</comment>
<dbReference type="InterPro" id="IPR036249">
    <property type="entry name" value="Thioredoxin-like_sf"/>
</dbReference>
<sequence>MGSSVIMAKLDAERYAKAAELLGIKGFPTILLYVNSSSRPYTGGFIGEKPFTRLHPDYEETLIGMTFDQSSWKFIVAVAGFYRPFVPRLCEELFCAVFDSETNSWTRFVSSLYDC</sequence>
<gene>
    <name evidence="1" type="primary">PDIL1-6</name>
    <name evidence="1" type="ORF">KSP40_PGU021951</name>
</gene>
<dbReference type="CDD" id="cd02961">
    <property type="entry name" value="PDI_a_family"/>
    <property type="match status" value="1"/>
</dbReference>
<reference evidence="1 2" key="1">
    <citation type="journal article" date="2022" name="Nat. Plants">
        <title>Genomes of leafy and leafless Platanthera orchids illuminate the evolution of mycoheterotrophy.</title>
        <authorList>
            <person name="Li M.H."/>
            <person name="Liu K.W."/>
            <person name="Li Z."/>
            <person name="Lu H.C."/>
            <person name="Ye Q.L."/>
            <person name="Zhang D."/>
            <person name="Wang J.Y."/>
            <person name="Li Y.F."/>
            <person name="Zhong Z.M."/>
            <person name="Liu X."/>
            <person name="Yu X."/>
            <person name="Liu D.K."/>
            <person name="Tu X.D."/>
            <person name="Liu B."/>
            <person name="Hao Y."/>
            <person name="Liao X.Y."/>
            <person name="Jiang Y.T."/>
            <person name="Sun W.H."/>
            <person name="Chen J."/>
            <person name="Chen Y.Q."/>
            <person name="Ai Y."/>
            <person name="Zhai J.W."/>
            <person name="Wu S.S."/>
            <person name="Zhou Z."/>
            <person name="Hsiao Y.Y."/>
            <person name="Wu W.L."/>
            <person name="Chen Y.Y."/>
            <person name="Lin Y.F."/>
            <person name="Hsu J.L."/>
            <person name="Li C.Y."/>
            <person name="Wang Z.W."/>
            <person name="Zhao X."/>
            <person name="Zhong W.Y."/>
            <person name="Ma X.K."/>
            <person name="Ma L."/>
            <person name="Huang J."/>
            <person name="Chen G.Z."/>
            <person name="Huang M.Z."/>
            <person name="Huang L."/>
            <person name="Peng D.H."/>
            <person name="Luo Y.B."/>
            <person name="Zou S.Q."/>
            <person name="Chen S.P."/>
            <person name="Lan S."/>
            <person name="Tsai W.C."/>
            <person name="Van de Peer Y."/>
            <person name="Liu Z.J."/>
        </authorList>
    </citation>
    <scope>NUCLEOTIDE SEQUENCE [LARGE SCALE GENOMIC DNA]</scope>
    <source>
        <strain evidence="1">Lor288</strain>
    </source>
</reference>
<organism evidence="1 2">
    <name type="scientific">Platanthera guangdongensis</name>
    <dbReference type="NCBI Taxonomy" id="2320717"/>
    <lineage>
        <taxon>Eukaryota</taxon>
        <taxon>Viridiplantae</taxon>
        <taxon>Streptophyta</taxon>
        <taxon>Embryophyta</taxon>
        <taxon>Tracheophyta</taxon>
        <taxon>Spermatophyta</taxon>
        <taxon>Magnoliopsida</taxon>
        <taxon>Liliopsida</taxon>
        <taxon>Asparagales</taxon>
        <taxon>Orchidaceae</taxon>
        <taxon>Orchidoideae</taxon>
        <taxon>Orchideae</taxon>
        <taxon>Orchidinae</taxon>
        <taxon>Platanthera</taxon>
    </lineage>
</organism>
<evidence type="ECO:0000313" key="1">
    <source>
        <dbReference type="EMBL" id="KAK8967751.1"/>
    </source>
</evidence>
<dbReference type="SUPFAM" id="SSF52833">
    <property type="entry name" value="Thioredoxin-like"/>
    <property type="match status" value="1"/>
</dbReference>
<proteinExistence type="predicted"/>
<dbReference type="EMBL" id="JBBWWR010000004">
    <property type="protein sequence ID" value="KAK8967751.1"/>
    <property type="molecule type" value="Genomic_DNA"/>
</dbReference>
<accession>A0ABR2MUW0</accession>
<keyword evidence="2" id="KW-1185">Reference proteome</keyword>